<dbReference type="Gene3D" id="1.25.40.10">
    <property type="entry name" value="Tetratricopeptide repeat domain"/>
    <property type="match status" value="1"/>
</dbReference>
<protein>
    <submittedName>
        <fullName evidence="1">Uncharacterized protein</fullName>
    </submittedName>
</protein>
<dbReference type="AlphaFoldDB" id="X1HAN5"/>
<evidence type="ECO:0000313" key="1">
    <source>
        <dbReference type="EMBL" id="GAH67256.1"/>
    </source>
</evidence>
<dbReference type="SUPFAM" id="SSF48452">
    <property type="entry name" value="TPR-like"/>
    <property type="match status" value="1"/>
</dbReference>
<feature type="non-terminal residue" evidence="1">
    <location>
        <position position="271"/>
    </location>
</feature>
<dbReference type="InterPro" id="IPR011990">
    <property type="entry name" value="TPR-like_helical_dom_sf"/>
</dbReference>
<organism evidence="1">
    <name type="scientific">marine sediment metagenome</name>
    <dbReference type="NCBI Taxonomy" id="412755"/>
    <lineage>
        <taxon>unclassified sequences</taxon>
        <taxon>metagenomes</taxon>
        <taxon>ecological metagenomes</taxon>
    </lineage>
</organism>
<proteinExistence type="predicted"/>
<gene>
    <name evidence="1" type="ORF">S03H2_43046</name>
</gene>
<name>X1HAN5_9ZZZZ</name>
<dbReference type="EMBL" id="BARU01026824">
    <property type="protein sequence ID" value="GAH67256.1"/>
    <property type="molecule type" value="Genomic_DNA"/>
</dbReference>
<reference evidence="1" key="1">
    <citation type="journal article" date="2014" name="Front. Microbiol.">
        <title>High frequency of phylogenetically diverse reductive dehalogenase-homologous genes in deep subseafloor sedimentary metagenomes.</title>
        <authorList>
            <person name="Kawai M."/>
            <person name="Futagami T."/>
            <person name="Toyoda A."/>
            <person name="Takaki Y."/>
            <person name="Nishi S."/>
            <person name="Hori S."/>
            <person name="Arai W."/>
            <person name="Tsubouchi T."/>
            <person name="Morono Y."/>
            <person name="Uchiyama I."/>
            <person name="Ito T."/>
            <person name="Fujiyama A."/>
            <person name="Inagaki F."/>
            <person name="Takami H."/>
        </authorList>
    </citation>
    <scope>NUCLEOTIDE SEQUENCE</scope>
    <source>
        <strain evidence="1">Expedition CK06-06</strain>
    </source>
</reference>
<comment type="caution">
    <text evidence="1">The sequence shown here is derived from an EMBL/GenBank/DDBJ whole genome shotgun (WGS) entry which is preliminary data.</text>
</comment>
<sequence length="271" mass="31718">TQLLNNSLKIFNKNRQKKIVVSILLKLRKIASLLNQDEVALNYLQSAMGVAKSGEVKIEFIIKIQYYLGKWFYKSEKFDEALSHFNIIVNFLEKEETIPDKDEFLGMAYLYLGLINLKQDKLAQSKNYFKKAFQLGNSSIKVKLNYHLKRAKNYKSKDNLSQAQKSLRTGIEAVGLDYDEKKNAPILFDLVLELAEFYIHHRVDSKKALYLMKKIEKRLYLNLKEISGIRRAIRWNLLMCDYFDILANDSNNSTHYYKQSQILINQLKKIG</sequence>
<accession>X1HAN5</accession>
<feature type="non-terminal residue" evidence="1">
    <location>
        <position position="1"/>
    </location>
</feature>